<evidence type="ECO:0000256" key="3">
    <source>
        <dbReference type="ARBA" id="ARBA00022630"/>
    </source>
</evidence>
<keyword evidence="7" id="KW-0503">Monooxygenase</keyword>
<organism evidence="8 9">
    <name type="scientific">Saccharopolyspora montiporae</name>
    <dbReference type="NCBI Taxonomy" id="2781240"/>
    <lineage>
        <taxon>Bacteria</taxon>
        <taxon>Bacillati</taxon>
        <taxon>Actinomycetota</taxon>
        <taxon>Actinomycetes</taxon>
        <taxon>Pseudonocardiales</taxon>
        <taxon>Pseudonocardiaceae</taxon>
        <taxon>Saccharopolyspora</taxon>
    </lineage>
</organism>
<evidence type="ECO:0000256" key="7">
    <source>
        <dbReference type="ARBA" id="ARBA00023033"/>
    </source>
</evidence>
<keyword evidence="5" id="KW-0521">NADP</keyword>
<reference evidence="8" key="1">
    <citation type="submission" date="2020-10" db="EMBL/GenBank/DDBJ databases">
        <title>Diversity and distribution of actinomycetes associated with coral in the coast of Hainan.</title>
        <authorList>
            <person name="Li F."/>
        </authorList>
    </citation>
    <scope>NUCLEOTIDE SEQUENCE</scope>
    <source>
        <strain evidence="8">HNM0983</strain>
    </source>
</reference>
<comment type="cofactor">
    <cofactor evidence="1">
        <name>FAD</name>
        <dbReference type="ChEBI" id="CHEBI:57692"/>
    </cofactor>
</comment>
<sequence length="533" mass="59630">MTEQPPEYDAIIIGAGFAGMYMLTKLRERGFAAHVFEAGDDVGGTWYWNRYPGARCDVESLYYCYSFSEQLQQEWEWTERYPSQPEILRYARHVADRFDLRRDITFSTTVHEAAYDERHRCWRVRTAGGSTTARHLITAVGCLSATQTPDFPGIDDFRGESYHTGRWPHRDVDFGGKRVGVIGTGSSAIQAIPLIAQQARQVTVFQRTAQFSIPAWNRTLDPAEQAAVKADYARLRDEARHSRSGILQDQLPDNATELPRRQVESELHRRWGHGGTTFTSAFPDTLTDAAANEISAEFVRARIREIVDDPATADLLCPTDHPIGTKRICVDTDYYATYNRDNVDLVSVREQPISRITDGGVQVGDRAFAFDVLVFATGYDAMTGPLNRIDIRGADGSLLRDKWAAGPRSYLGLAGAGFPNMFTITGPGSPSVLSNMIVSIEQHVEWIAEHLEHLRDRGLTRTEADPGAEDEWVAHVNEVAGETLYPQAASWYMGANIPGKPRIFLPYIGGVGTYREICREVADEGYRGFHLAR</sequence>
<keyword evidence="9" id="KW-1185">Reference proteome</keyword>
<keyword evidence="6" id="KW-0560">Oxidoreductase</keyword>
<dbReference type="AlphaFoldDB" id="A0A929BBZ9"/>
<keyword evidence="3" id="KW-0285">Flavoprotein</keyword>
<dbReference type="Gene3D" id="3.50.50.60">
    <property type="entry name" value="FAD/NAD(P)-binding domain"/>
    <property type="match status" value="3"/>
</dbReference>
<comment type="caution">
    <text evidence="8">The sequence shown here is derived from an EMBL/GenBank/DDBJ whole genome shotgun (WGS) entry which is preliminary data.</text>
</comment>
<dbReference type="EMBL" id="JADEYC010000019">
    <property type="protein sequence ID" value="MBE9375236.1"/>
    <property type="molecule type" value="Genomic_DNA"/>
</dbReference>
<evidence type="ECO:0000256" key="6">
    <source>
        <dbReference type="ARBA" id="ARBA00023002"/>
    </source>
</evidence>
<evidence type="ECO:0000313" key="8">
    <source>
        <dbReference type="EMBL" id="MBE9375236.1"/>
    </source>
</evidence>
<dbReference type="PANTHER" id="PTHR43098">
    <property type="entry name" value="L-ORNITHINE N(5)-MONOOXYGENASE-RELATED"/>
    <property type="match status" value="1"/>
</dbReference>
<accession>A0A929BBZ9</accession>
<evidence type="ECO:0000256" key="1">
    <source>
        <dbReference type="ARBA" id="ARBA00001974"/>
    </source>
</evidence>
<dbReference type="InterPro" id="IPR036188">
    <property type="entry name" value="FAD/NAD-bd_sf"/>
</dbReference>
<comment type="similarity">
    <text evidence="2">Belongs to the FAD-binding monooxygenase family.</text>
</comment>
<dbReference type="GO" id="GO:0016709">
    <property type="term" value="F:oxidoreductase activity, acting on paired donors, with incorporation or reduction of molecular oxygen, NAD(P)H as one donor, and incorporation of one atom of oxygen"/>
    <property type="evidence" value="ECO:0007669"/>
    <property type="project" value="UniProtKB-ARBA"/>
</dbReference>
<dbReference type="SUPFAM" id="SSF51905">
    <property type="entry name" value="FAD/NAD(P)-binding domain"/>
    <property type="match status" value="2"/>
</dbReference>
<dbReference type="Pfam" id="PF13738">
    <property type="entry name" value="Pyr_redox_3"/>
    <property type="match status" value="1"/>
</dbReference>
<evidence type="ECO:0000256" key="4">
    <source>
        <dbReference type="ARBA" id="ARBA00022827"/>
    </source>
</evidence>
<gene>
    <name evidence="8" type="ORF">IQ251_12360</name>
</gene>
<name>A0A929BBZ9_9PSEU</name>
<dbReference type="RefSeq" id="WP_193928681.1">
    <property type="nucleotide sequence ID" value="NZ_JADEYC010000019.1"/>
</dbReference>
<protein>
    <submittedName>
        <fullName evidence="8">NAD(P)/FAD-dependent oxidoreductase</fullName>
    </submittedName>
</protein>
<evidence type="ECO:0000313" key="9">
    <source>
        <dbReference type="Proteomes" id="UP000598360"/>
    </source>
</evidence>
<dbReference type="Proteomes" id="UP000598360">
    <property type="component" value="Unassembled WGS sequence"/>
</dbReference>
<proteinExistence type="inferred from homology"/>
<dbReference type="PANTHER" id="PTHR43098:SF3">
    <property type="entry name" value="L-ORNITHINE N(5)-MONOOXYGENASE-RELATED"/>
    <property type="match status" value="1"/>
</dbReference>
<evidence type="ECO:0000256" key="2">
    <source>
        <dbReference type="ARBA" id="ARBA00010139"/>
    </source>
</evidence>
<keyword evidence="4" id="KW-0274">FAD</keyword>
<dbReference type="InterPro" id="IPR050775">
    <property type="entry name" value="FAD-binding_Monooxygenases"/>
</dbReference>
<evidence type="ECO:0000256" key="5">
    <source>
        <dbReference type="ARBA" id="ARBA00022857"/>
    </source>
</evidence>